<accession>A0AAV9GRK9</accession>
<evidence type="ECO:0000256" key="1">
    <source>
        <dbReference type="ARBA" id="ARBA00004173"/>
    </source>
</evidence>
<sequence>MASPAAIRPSLGAALHSCRTASIAHGFLPSSRAGISTTSSLLKRHKYPGARDNKDHSTGRGESAIRRTGTRWRLSVSDEPLPRPIKPEDLAPVETDPNHGLWEFFANRDTVANPPEEDAKHGRAWMVEELRGKSWEDLHKLWWVCVKERNRIATASYERKRSKLGFGDAESAARDEEVKITMRGIKHVLTERQYAWEDAVKLAENDPEIDLSGAGPAFTPSEYLEEYEESAAEEGHVAQAGDGAAMETVGDGEQPLKSSEVAGLATPPPAEPKAQSEAPRL</sequence>
<dbReference type="PANTHER" id="PTHR21183">
    <property type="entry name" value="RIBOSOMAL PROTEIN L47, MITOCHONDRIAL-RELATED"/>
    <property type="match status" value="1"/>
</dbReference>
<dbReference type="Pfam" id="PF06984">
    <property type="entry name" value="MRP-L47"/>
    <property type="match status" value="1"/>
</dbReference>
<dbReference type="InterPro" id="IPR038340">
    <property type="entry name" value="MRP-L47_sf"/>
</dbReference>
<evidence type="ECO:0000256" key="4">
    <source>
        <dbReference type="ARBA" id="ARBA00023128"/>
    </source>
</evidence>
<dbReference type="GO" id="GO:0003735">
    <property type="term" value="F:structural constituent of ribosome"/>
    <property type="evidence" value="ECO:0007669"/>
    <property type="project" value="InterPro"/>
</dbReference>
<evidence type="ECO:0000313" key="10">
    <source>
        <dbReference type="Proteomes" id="UP001321760"/>
    </source>
</evidence>
<dbReference type="InterPro" id="IPR010729">
    <property type="entry name" value="Ribosomal_uL29_mit"/>
</dbReference>
<evidence type="ECO:0000256" key="3">
    <source>
        <dbReference type="ARBA" id="ARBA00022980"/>
    </source>
</evidence>
<comment type="similarity">
    <text evidence="2">Belongs to the universal ribosomal protein uL29 family.</text>
</comment>
<reference evidence="9" key="1">
    <citation type="journal article" date="2023" name="Mol. Phylogenet. Evol.">
        <title>Genome-scale phylogeny and comparative genomics of the fungal order Sordariales.</title>
        <authorList>
            <person name="Hensen N."/>
            <person name="Bonometti L."/>
            <person name="Westerberg I."/>
            <person name="Brannstrom I.O."/>
            <person name="Guillou S."/>
            <person name="Cros-Aarteil S."/>
            <person name="Calhoun S."/>
            <person name="Haridas S."/>
            <person name="Kuo A."/>
            <person name="Mondo S."/>
            <person name="Pangilinan J."/>
            <person name="Riley R."/>
            <person name="LaButti K."/>
            <person name="Andreopoulos B."/>
            <person name="Lipzen A."/>
            <person name="Chen C."/>
            <person name="Yan M."/>
            <person name="Daum C."/>
            <person name="Ng V."/>
            <person name="Clum A."/>
            <person name="Steindorff A."/>
            <person name="Ohm R.A."/>
            <person name="Martin F."/>
            <person name="Silar P."/>
            <person name="Natvig D.O."/>
            <person name="Lalanne C."/>
            <person name="Gautier V."/>
            <person name="Ament-Velasquez S.L."/>
            <person name="Kruys A."/>
            <person name="Hutchinson M.I."/>
            <person name="Powell A.J."/>
            <person name="Barry K."/>
            <person name="Miller A.N."/>
            <person name="Grigoriev I.V."/>
            <person name="Debuchy R."/>
            <person name="Gladieux P."/>
            <person name="Hiltunen Thoren M."/>
            <person name="Johannesson H."/>
        </authorList>
    </citation>
    <scope>NUCLEOTIDE SEQUENCE</scope>
    <source>
        <strain evidence="9">PSN243</strain>
    </source>
</reference>
<proteinExistence type="inferred from homology"/>
<gene>
    <name evidence="9" type="ORF">QBC34DRAFT_62776</name>
</gene>
<keyword evidence="10" id="KW-1185">Reference proteome</keyword>
<evidence type="ECO:0000256" key="7">
    <source>
        <dbReference type="ARBA" id="ARBA00035399"/>
    </source>
</evidence>
<feature type="region of interest" description="Disordered" evidence="8">
    <location>
        <begin position="38"/>
        <end position="69"/>
    </location>
</feature>
<dbReference type="PANTHER" id="PTHR21183:SF18">
    <property type="entry name" value="LARGE RIBOSOMAL SUBUNIT PROTEIN UL29M"/>
    <property type="match status" value="1"/>
</dbReference>
<protein>
    <recommendedName>
        <fullName evidence="6">Large ribosomal subunit protein uL29m</fullName>
    </recommendedName>
    <alternativeName>
        <fullName evidence="7">54S ribosomal protein L4, mitochondrial</fullName>
    </alternativeName>
</protein>
<feature type="compositionally biased region" description="Basic and acidic residues" evidence="8">
    <location>
        <begin position="49"/>
        <end position="65"/>
    </location>
</feature>
<evidence type="ECO:0000256" key="8">
    <source>
        <dbReference type="SAM" id="MobiDB-lite"/>
    </source>
</evidence>
<name>A0AAV9GRK9_9PEZI</name>
<reference evidence="9" key="2">
    <citation type="submission" date="2023-05" db="EMBL/GenBank/DDBJ databases">
        <authorList>
            <consortium name="Lawrence Berkeley National Laboratory"/>
            <person name="Steindorff A."/>
            <person name="Hensen N."/>
            <person name="Bonometti L."/>
            <person name="Westerberg I."/>
            <person name="Brannstrom I.O."/>
            <person name="Guillou S."/>
            <person name="Cros-Aarteil S."/>
            <person name="Calhoun S."/>
            <person name="Haridas S."/>
            <person name="Kuo A."/>
            <person name="Mondo S."/>
            <person name="Pangilinan J."/>
            <person name="Riley R."/>
            <person name="Labutti K."/>
            <person name="Andreopoulos B."/>
            <person name="Lipzen A."/>
            <person name="Chen C."/>
            <person name="Yanf M."/>
            <person name="Daum C."/>
            <person name="Ng V."/>
            <person name="Clum A."/>
            <person name="Ohm R."/>
            <person name="Martin F."/>
            <person name="Silar P."/>
            <person name="Natvig D."/>
            <person name="Lalanne C."/>
            <person name="Gautier V."/>
            <person name="Ament-Velasquez S.L."/>
            <person name="Kruys A."/>
            <person name="Hutchinson M.I."/>
            <person name="Powell A.J."/>
            <person name="Barry K."/>
            <person name="Miller A.N."/>
            <person name="Grigoriev I.V."/>
            <person name="Debuchy R."/>
            <person name="Gladieux P."/>
            <person name="Thoren M.H."/>
            <person name="Johannesson H."/>
        </authorList>
    </citation>
    <scope>NUCLEOTIDE SEQUENCE</scope>
    <source>
        <strain evidence="9">PSN243</strain>
    </source>
</reference>
<comment type="subcellular location">
    <subcellularLocation>
        <location evidence="1">Mitochondrion</location>
    </subcellularLocation>
</comment>
<organism evidence="9 10">
    <name type="scientific">Podospora aff. communis PSN243</name>
    <dbReference type="NCBI Taxonomy" id="3040156"/>
    <lineage>
        <taxon>Eukaryota</taxon>
        <taxon>Fungi</taxon>
        <taxon>Dikarya</taxon>
        <taxon>Ascomycota</taxon>
        <taxon>Pezizomycotina</taxon>
        <taxon>Sordariomycetes</taxon>
        <taxon>Sordariomycetidae</taxon>
        <taxon>Sordariales</taxon>
        <taxon>Podosporaceae</taxon>
        <taxon>Podospora</taxon>
    </lineage>
</organism>
<evidence type="ECO:0000313" key="9">
    <source>
        <dbReference type="EMBL" id="KAK4450689.1"/>
    </source>
</evidence>
<dbReference type="AlphaFoldDB" id="A0AAV9GRK9"/>
<evidence type="ECO:0000256" key="6">
    <source>
        <dbReference type="ARBA" id="ARBA00035289"/>
    </source>
</evidence>
<dbReference type="GO" id="GO:0005762">
    <property type="term" value="C:mitochondrial large ribosomal subunit"/>
    <property type="evidence" value="ECO:0007669"/>
    <property type="project" value="TreeGrafter"/>
</dbReference>
<comment type="caution">
    <text evidence="9">The sequence shown here is derived from an EMBL/GenBank/DDBJ whole genome shotgun (WGS) entry which is preliminary data.</text>
</comment>
<dbReference type="EMBL" id="MU865931">
    <property type="protein sequence ID" value="KAK4450689.1"/>
    <property type="molecule type" value="Genomic_DNA"/>
</dbReference>
<dbReference type="GO" id="GO:0032543">
    <property type="term" value="P:mitochondrial translation"/>
    <property type="evidence" value="ECO:0007669"/>
    <property type="project" value="TreeGrafter"/>
</dbReference>
<keyword evidence="5" id="KW-0687">Ribonucleoprotein</keyword>
<evidence type="ECO:0000256" key="2">
    <source>
        <dbReference type="ARBA" id="ARBA00009254"/>
    </source>
</evidence>
<evidence type="ECO:0000256" key="5">
    <source>
        <dbReference type="ARBA" id="ARBA00023274"/>
    </source>
</evidence>
<keyword evidence="4" id="KW-0496">Mitochondrion</keyword>
<feature type="region of interest" description="Disordered" evidence="8">
    <location>
        <begin position="225"/>
        <end position="281"/>
    </location>
</feature>
<keyword evidence="3 9" id="KW-0689">Ribosomal protein</keyword>
<dbReference type="Proteomes" id="UP001321760">
    <property type="component" value="Unassembled WGS sequence"/>
</dbReference>
<dbReference type="Gene3D" id="6.10.330.20">
    <property type="match status" value="1"/>
</dbReference>